<dbReference type="EMBL" id="LUTY01000554">
    <property type="protein sequence ID" value="OAD23104.1"/>
    <property type="molecule type" value="Genomic_DNA"/>
</dbReference>
<evidence type="ECO:0000313" key="2">
    <source>
        <dbReference type="EMBL" id="OAD23104.1"/>
    </source>
</evidence>
<keyword evidence="1" id="KW-0175">Coiled coil</keyword>
<feature type="coiled-coil region" evidence="1">
    <location>
        <begin position="243"/>
        <end position="270"/>
    </location>
</feature>
<name>A0A176S586_9GAMM</name>
<sequence length="395" mass="44743">MSIWEREKAGLQSAGQCFKFTSKINFGLLLTGFIMSLNPFIKTGISTLLGGPIVEFMAEKAISAFQAHFDFSAFEIANAFQESYGYALDAIAAGLAKPNKQSLRHAKVKREFVVQIDQNYLQPFAVQDGVQSEALPALRHQLIEQIKELTQQPPIFSGENRRLTESELATVINDKGSVTITDLILEQLPAIGKTLKAFLCYDDLLGKATLYFLHESFRKNPRAEKTVAALQREGILVDVRDIKTTQEQILTRLQQKLDQQKADLMQAVQEGHFSEVEQLSPELTRLQQSIDQVPQRLEASVAAWQSSHQELIEFFGTWAKLLDAKVDKIDENVEVLLQEFRQFMQRFELSKQIKPRDEFTYHSSASLELVQKALAQLKRLPKEDAHYNQLVLMAG</sequence>
<gene>
    <name evidence="2" type="ORF">THIOM_001069</name>
</gene>
<evidence type="ECO:0000256" key="1">
    <source>
        <dbReference type="SAM" id="Coils"/>
    </source>
</evidence>
<feature type="non-terminal residue" evidence="2">
    <location>
        <position position="395"/>
    </location>
</feature>
<proteinExistence type="predicted"/>
<dbReference type="AlphaFoldDB" id="A0A176S586"/>
<accession>A0A176S586</accession>
<keyword evidence="3" id="KW-1185">Reference proteome</keyword>
<evidence type="ECO:0000313" key="3">
    <source>
        <dbReference type="Proteomes" id="UP000076962"/>
    </source>
</evidence>
<reference evidence="2 3" key="1">
    <citation type="submission" date="2016-05" db="EMBL/GenBank/DDBJ databases">
        <title>Single-cell genome of chain-forming Candidatus Thiomargarita nelsonii and comparison to other large sulfur-oxidizing bacteria.</title>
        <authorList>
            <person name="Winkel M."/>
            <person name="Salman V."/>
            <person name="Woyke T."/>
            <person name="Schulz-Vogt H."/>
            <person name="Richter M."/>
            <person name="Flood B."/>
            <person name="Bailey J."/>
            <person name="Amann R."/>
            <person name="Mussmann M."/>
        </authorList>
    </citation>
    <scope>NUCLEOTIDE SEQUENCE [LARGE SCALE GENOMIC DNA]</scope>
    <source>
        <strain evidence="2 3">THI036</strain>
    </source>
</reference>
<dbReference type="Proteomes" id="UP000076962">
    <property type="component" value="Unassembled WGS sequence"/>
</dbReference>
<comment type="caution">
    <text evidence="2">The sequence shown here is derived from an EMBL/GenBank/DDBJ whole genome shotgun (WGS) entry which is preliminary data.</text>
</comment>
<protein>
    <submittedName>
        <fullName evidence="2">Uncharacterized protein</fullName>
    </submittedName>
</protein>
<organism evidence="2 3">
    <name type="scientific">Candidatus Thiomargarita nelsonii</name>
    <dbReference type="NCBI Taxonomy" id="1003181"/>
    <lineage>
        <taxon>Bacteria</taxon>
        <taxon>Pseudomonadati</taxon>
        <taxon>Pseudomonadota</taxon>
        <taxon>Gammaproteobacteria</taxon>
        <taxon>Thiotrichales</taxon>
        <taxon>Thiotrichaceae</taxon>
        <taxon>Thiomargarita</taxon>
    </lineage>
</organism>